<keyword evidence="2" id="KW-1185">Reference proteome</keyword>
<dbReference type="AlphaFoldDB" id="A0A1G9J0Q9"/>
<reference evidence="2" key="1">
    <citation type="submission" date="2016-10" db="EMBL/GenBank/DDBJ databases">
        <authorList>
            <person name="Varghese N."/>
            <person name="Submissions S."/>
        </authorList>
    </citation>
    <scope>NUCLEOTIDE SEQUENCE [LARGE SCALE GENOMIC DNA]</scope>
    <source>
        <strain evidence="2">CGMCC 4.3147</strain>
    </source>
</reference>
<evidence type="ECO:0000313" key="1">
    <source>
        <dbReference type="EMBL" id="SDL31059.1"/>
    </source>
</evidence>
<dbReference type="Proteomes" id="UP000198662">
    <property type="component" value="Unassembled WGS sequence"/>
</dbReference>
<proteinExistence type="predicted"/>
<protein>
    <submittedName>
        <fullName evidence="1">Uncharacterized protein</fullName>
    </submittedName>
</protein>
<dbReference type="STRING" id="380244.SAMN05216298_3346"/>
<evidence type="ECO:0000313" key="2">
    <source>
        <dbReference type="Proteomes" id="UP000198662"/>
    </source>
</evidence>
<sequence length="168" mass="19105">MVRMRTRAARKTTAKGAKIISGLISNTKFFRTGKGGGNWVNKTVKSTAQKATRSRWRARVGNALNNDYKGTFFKQHPKLKGKVVVHHAVEQQVLRRYPGRFSAAEMHSLQNLRGIPKGQVNSRVHLSEIRKEWNQFYKSHPNATRQQILDQATRIDLKLGTNFNPSVP</sequence>
<organism evidence="1 2">
    <name type="scientific">Glycomyces sambucus</name>
    <dbReference type="NCBI Taxonomy" id="380244"/>
    <lineage>
        <taxon>Bacteria</taxon>
        <taxon>Bacillati</taxon>
        <taxon>Actinomycetota</taxon>
        <taxon>Actinomycetes</taxon>
        <taxon>Glycomycetales</taxon>
        <taxon>Glycomycetaceae</taxon>
        <taxon>Glycomyces</taxon>
    </lineage>
</organism>
<gene>
    <name evidence="1" type="ORF">SAMN05216298_3346</name>
</gene>
<name>A0A1G9J0Q9_9ACTN</name>
<accession>A0A1G9J0Q9</accession>
<dbReference type="EMBL" id="FNGF01000005">
    <property type="protein sequence ID" value="SDL31059.1"/>
    <property type="molecule type" value="Genomic_DNA"/>
</dbReference>